<evidence type="ECO:0000313" key="2">
    <source>
        <dbReference type="EMBL" id="KAH0566459.1"/>
    </source>
</evidence>
<organism evidence="2 3">
    <name type="scientific">Trichoglossum hirsutum</name>
    <dbReference type="NCBI Taxonomy" id="265104"/>
    <lineage>
        <taxon>Eukaryota</taxon>
        <taxon>Fungi</taxon>
        <taxon>Dikarya</taxon>
        <taxon>Ascomycota</taxon>
        <taxon>Pezizomycotina</taxon>
        <taxon>Geoglossomycetes</taxon>
        <taxon>Geoglossales</taxon>
        <taxon>Geoglossaceae</taxon>
        <taxon>Trichoglossum</taxon>
    </lineage>
</organism>
<evidence type="ECO:0000313" key="3">
    <source>
        <dbReference type="Proteomes" id="UP000750711"/>
    </source>
</evidence>
<dbReference type="EMBL" id="JAGHQM010000007">
    <property type="protein sequence ID" value="KAH0566459.1"/>
    <property type="molecule type" value="Genomic_DNA"/>
</dbReference>
<accession>A0A9P8LJ83</accession>
<dbReference type="Proteomes" id="UP000750711">
    <property type="component" value="Unassembled WGS sequence"/>
</dbReference>
<evidence type="ECO:0000256" key="1">
    <source>
        <dbReference type="SAM" id="MobiDB-lite"/>
    </source>
</evidence>
<feature type="region of interest" description="Disordered" evidence="1">
    <location>
        <begin position="80"/>
        <end position="100"/>
    </location>
</feature>
<keyword evidence="3" id="KW-1185">Reference proteome</keyword>
<proteinExistence type="predicted"/>
<sequence length="287" mass="31619">MNIDRFRAPKTFDNFGDMANQLAQATTQQQWPADNKSKNTKLSTRFIEFRPSAVLSILPSSVKSRLPQLPSLQKSASRNLLSSAMEESLQESQDAPDRDPALTRQLYIHSLTYLLRGLPKDLSAEERLDLRSALPSGVTEPLRLDIDDQNVVTIRDSERKIRNGTSSTPSLLHRITASLVIQLIVFAHFILPHIKALLRNAYIYERNNRLSERVLAKSIDTVDTVGKKGIEFGEAVARIGDGKLGQALNGVAVWCAEGVAGGIYEGVGEGIVIVSAKNQRLASDAQM</sequence>
<name>A0A9P8LJ83_9PEZI</name>
<dbReference type="AlphaFoldDB" id="A0A9P8LJ83"/>
<protein>
    <submittedName>
        <fullName evidence="2">Uncharacterized protein</fullName>
    </submittedName>
</protein>
<gene>
    <name evidence="2" type="ORF">GP486_000129</name>
</gene>
<reference evidence="2" key="1">
    <citation type="submission" date="2021-03" db="EMBL/GenBank/DDBJ databases">
        <title>Comparative genomics and phylogenomic investigation of the class Geoglossomycetes provide insights into ecological specialization and systematics.</title>
        <authorList>
            <person name="Melie T."/>
            <person name="Pirro S."/>
            <person name="Miller A.N."/>
            <person name="Quandt A."/>
        </authorList>
    </citation>
    <scope>NUCLEOTIDE SEQUENCE</scope>
    <source>
        <strain evidence="2">CAQ_001_2017</strain>
    </source>
</reference>
<comment type="caution">
    <text evidence="2">The sequence shown here is derived from an EMBL/GenBank/DDBJ whole genome shotgun (WGS) entry which is preliminary data.</text>
</comment>